<dbReference type="PANTHER" id="PTHR43044:SF1">
    <property type="entry name" value="QUINOL:CYTOCHROME C OXIDOREDUCTASE QUINONE-BINDING SUBUNIT 2"/>
    <property type="match status" value="1"/>
</dbReference>
<keyword evidence="2" id="KW-0732">Signal</keyword>
<feature type="signal peptide" evidence="2">
    <location>
        <begin position="1"/>
        <end position="21"/>
    </location>
</feature>
<evidence type="ECO:0000313" key="4">
    <source>
        <dbReference type="Proteomes" id="UP000061432"/>
    </source>
</evidence>
<keyword evidence="1" id="KW-0812">Transmembrane</keyword>
<reference evidence="3 4" key="1">
    <citation type="journal article" date="2015" name="Genome Announc.">
        <title>Complete Genome Sequence of Methylobacterium aquaticum Strain 22A, Isolated from Racomitrium japonicum Moss.</title>
        <authorList>
            <person name="Tani A."/>
            <person name="Ogura Y."/>
            <person name="Hayashi T."/>
            <person name="Kimbara K."/>
        </authorList>
    </citation>
    <scope>NUCLEOTIDE SEQUENCE [LARGE SCALE GENOMIC DNA]</scope>
    <source>
        <strain evidence="3 4">MA-22A</strain>
    </source>
</reference>
<dbReference type="PANTHER" id="PTHR43044">
    <property type="match status" value="1"/>
</dbReference>
<feature type="transmembrane region" description="Helical" evidence="1">
    <location>
        <begin position="290"/>
        <end position="311"/>
    </location>
</feature>
<reference evidence="4" key="2">
    <citation type="submission" date="2015-01" db="EMBL/GenBank/DDBJ databases">
        <title>Complete genome sequence of Methylobacterium aquaticum strain 22A.</title>
        <authorList>
            <person name="Tani A."/>
            <person name="Ogura Y."/>
            <person name="Hayashi T."/>
        </authorList>
    </citation>
    <scope>NUCLEOTIDE SEQUENCE [LARGE SCALE GENOMIC DNA]</scope>
    <source>
        <strain evidence="4">MA-22A</strain>
    </source>
</reference>
<evidence type="ECO:0008006" key="5">
    <source>
        <dbReference type="Google" id="ProtNLM"/>
    </source>
</evidence>
<sequence>MSRRPISLALGAAALAACALAGASGSPVMPSYLAAWLVLVALPAGALPLLMGLELAGFSAGPMAASLRRLLGLLPIAGLLLLPVLLSLGGLYPWDRGAPLRTALAALWFTPVFFILRSLAYLAIWLWLADTFRRPAAEPGSPAAARRRARAVLGLGLYAVTGTLAAEDWVQSADPGLASTAFGLLMMTIQTGLALSAAALIAARDSSGRPGRDQRTAAAFADPILVLLAIWGFVHATQYLTVWSANLPEEARWYLARDGALGRLGIWIGVGVMVLAALVLVPQRHAGRPALLAGIALLILLLHGAEIFWLVTPGFRGAFRFTWADALALIGVVGVAGGLYGPVDRRLRGRAS</sequence>
<feature type="chain" id="PRO_5002189328" description="Quinol:cytochrome C oxidoreductase" evidence="2">
    <location>
        <begin position="22"/>
        <end position="352"/>
    </location>
</feature>
<keyword evidence="1" id="KW-0472">Membrane</keyword>
<name>A0A0C6FIN4_9HYPH</name>
<feature type="transmembrane region" description="Helical" evidence="1">
    <location>
        <begin position="70"/>
        <end position="94"/>
    </location>
</feature>
<evidence type="ECO:0000256" key="2">
    <source>
        <dbReference type="SAM" id="SignalP"/>
    </source>
</evidence>
<feature type="transmembrane region" description="Helical" evidence="1">
    <location>
        <begin position="106"/>
        <end position="128"/>
    </location>
</feature>
<dbReference type="RefSeq" id="WP_060846388.1">
    <property type="nucleotide sequence ID" value="NZ_AP014704.1"/>
</dbReference>
<dbReference type="KEGG" id="maqu:Maq22A_c08325"/>
<dbReference type="AlphaFoldDB" id="A0A0C6FIN4"/>
<feature type="transmembrane region" description="Helical" evidence="1">
    <location>
        <begin position="264"/>
        <end position="281"/>
    </location>
</feature>
<accession>A0A0C6FIN4</accession>
<evidence type="ECO:0000313" key="3">
    <source>
        <dbReference type="EMBL" id="BAQ44974.1"/>
    </source>
</evidence>
<proteinExistence type="predicted"/>
<dbReference type="STRING" id="270351.Maq22A_c08325"/>
<gene>
    <name evidence="3" type="ORF">Maq22A_c08325</name>
</gene>
<dbReference type="EMBL" id="AP014704">
    <property type="protein sequence ID" value="BAQ44974.1"/>
    <property type="molecule type" value="Genomic_DNA"/>
</dbReference>
<evidence type="ECO:0000256" key="1">
    <source>
        <dbReference type="SAM" id="Phobius"/>
    </source>
</evidence>
<keyword evidence="1" id="KW-1133">Transmembrane helix</keyword>
<feature type="transmembrane region" description="Helical" evidence="1">
    <location>
        <begin position="323"/>
        <end position="343"/>
    </location>
</feature>
<feature type="transmembrane region" description="Helical" evidence="1">
    <location>
        <begin position="149"/>
        <end position="166"/>
    </location>
</feature>
<dbReference type="OrthoDB" id="140980at2"/>
<dbReference type="PATRIC" id="fig|270351.10.peg.1590"/>
<feature type="transmembrane region" description="Helical" evidence="1">
    <location>
        <begin position="224"/>
        <end position="244"/>
    </location>
</feature>
<feature type="transmembrane region" description="Helical" evidence="1">
    <location>
        <begin position="178"/>
        <end position="203"/>
    </location>
</feature>
<feature type="transmembrane region" description="Helical" evidence="1">
    <location>
        <begin position="35"/>
        <end position="58"/>
    </location>
</feature>
<protein>
    <recommendedName>
        <fullName evidence="5">Quinol:cytochrome C oxidoreductase</fullName>
    </recommendedName>
</protein>
<dbReference type="Proteomes" id="UP000061432">
    <property type="component" value="Chromosome"/>
</dbReference>
<dbReference type="PROSITE" id="PS51257">
    <property type="entry name" value="PROKAR_LIPOPROTEIN"/>
    <property type="match status" value="1"/>
</dbReference>
<organism evidence="3 4">
    <name type="scientific">Methylobacterium aquaticum</name>
    <dbReference type="NCBI Taxonomy" id="270351"/>
    <lineage>
        <taxon>Bacteria</taxon>
        <taxon>Pseudomonadati</taxon>
        <taxon>Pseudomonadota</taxon>
        <taxon>Alphaproteobacteria</taxon>
        <taxon>Hyphomicrobiales</taxon>
        <taxon>Methylobacteriaceae</taxon>
        <taxon>Methylobacterium</taxon>
    </lineage>
</organism>